<comment type="caution">
    <text evidence="6">The sequence shown here is derived from an EMBL/GenBank/DDBJ whole genome shotgun (WGS) entry which is preliminary data.</text>
</comment>
<evidence type="ECO:0000313" key="7">
    <source>
        <dbReference type="Proteomes" id="UP000317243"/>
    </source>
</evidence>
<dbReference type="PANTHER" id="PTHR21496:SF23">
    <property type="entry name" value="3-PHENYLPROPIONATE_CINNAMIC ACID DIOXYGENASE FERREDOXIN SUBUNIT"/>
    <property type="match status" value="1"/>
</dbReference>
<proteinExistence type="predicted"/>
<gene>
    <name evidence="6" type="primary">hcaC</name>
    <name evidence="6" type="ORF">KOR42_42090</name>
</gene>
<dbReference type="EMBL" id="SIHI01000024">
    <property type="protein sequence ID" value="TWT47095.1"/>
    <property type="molecule type" value="Genomic_DNA"/>
</dbReference>
<keyword evidence="1" id="KW-0001">2Fe-2S</keyword>
<feature type="domain" description="Rieske" evidence="5">
    <location>
        <begin position="5"/>
        <end position="101"/>
    </location>
</feature>
<dbReference type="GO" id="GO:0046872">
    <property type="term" value="F:metal ion binding"/>
    <property type="evidence" value="ECO:0007669"/>
    <property type="project" value="UniProtKB-KW"/>
</dbReference>
<keyword evidence="2" id="KW-0479">Metal-binding</keyword>
<dbReference type="GO" id="GO:0051213">
    <property type="term" value="F:dioxygenase activity"/>
    <property type="evidence" value="ECO:0007669"/>
    <property type="project" value="UniProtKB-KW"/>
</dbReference>
<dbReference type="AlphaFoldDB" id="A0A5C5WAB6"/>
<dbReference type="SUPFAM" id="SSF50022">
    <property type="entry name" value="ISP domain"/>
    <property type="match status" value="1"/>
</dbReference>
<dbReference type="PROSITE" id="PS51296">
    <property type="entry name" value="RIESKE"/>
    <property type="match status" value="1"/>
</dbReference>
<evidence type="ECO:0000256" key="1">
    <source>
        <dbReference type="ARBA" id="ARBA00022714"/>
    </source>
</evidence>
<keyword evidence="6" id="KW-0560">Oxidoreductase</keyword>
<dbReference type="Gene3D" id="2.102.10.10">
    <property type="entry name" value="Rieske [2Fe-2S] iron-sulphur domain"/>
    <property type="match status" value="1"/>
</dbReference>
<dbReference type="Pfam" id="PF00355">
    <property type="entry name" value="Rieske"/>
    <property type="match status" value="1"/>
</dbReference>
<organism evidence="6 7">
    <name type="scientific">Thalassoglobus neptunius</name>
    <dbReference type="NCBI Taxonomy" id="1938619"/>
    <lineage>
        <taxon>Bacteria</taxon>
        <taxon>Pseudomonadati</taxon>
        <taxon>Planctomycetota</taxon>
        <taxon>Planctomycetia</taxon>
        <taxon>Planctomycetales</taxon>
        <taxon>Planctomycetaceae</taxon>
        <taxon>Thalassoglobus</taxon>
    </lineage>
</organism>
<evidence type="ECO:0000256" key="2">
    <source>
        <dbReference type="ARBA" id="ARBA00022723"/>
    </source>
</evidence>
<keyword evidence="6" id="KW-0223">Dioxygenase</keyword>
<evidence type="ECO:0000256" key="3">
    <source>
        <dbReference type="ARBA" id="ARBA00023004"/>
    </source>
</evidence>
<keyword evidence="7" id="KW-1185">Reference proteome</keyword>
<dbReference type="Proteomes" id="UP000317243">
    <property type="component" value="Unassembled WGS sequence"/>
</dbReference>
<evidence type="ECO:0000313" key="6">
    <source>
        <dbReference type="EMBL" id="TWT47095.1"/>
    </source>
</evidence>
<keyword evidence="4" id="KW-0411">Iron-sulfur</keyword>
<keyword evidence="3" id="KW-0408">Iron</keyword>
<name>A0A5C5WAB6_9PLAN</name>
<dbReference type="OrthoDB" id="9795104at2"/>
<sequence>MDEFVAVAKTGEIPDGEGRTYPVNGKMVAIFNLSGEYLAINDLCPHMGASLSAGYVEDGQVSCPWHAWRFRLTDGKWMDNPKSDIKTDCYEVKVEETDILVRVPAPESSSDVTDLAE</sequence>
<protein>
    <submittedName>
        <fullName evidence="6">3-phenylpropionate/cinnamic acid dioxygenase ferredoxin subunit</fullName>
    </submittedName>
</protein>
<evidence type="ECO:0000259" key="5">
    <source>
        <dbReference type="PROSITE" id="PS51296"/>
    </source>
</evidence>
<evidence type="ECO:0000256" key="4">
    <source>
        <dbReference type="ARBA" id="ARBA00023014"/>
    </source>
</evidence>
<dbReference type="InterPro" id="IPR036922">
    <property type="entry name" value="Rieske_2Fe-2S_sf"/>
</dbReference>
<dbReference type="GO" id="GO:0051537">
    <property type="term" value="F:2 iron, 2 sulfur cluster binding"/>
    <property type="evidence" value="ECO:0007669"/>
    <property type="project" value="UniProtKB-KW"/>
</dbReference>
<dbReference type="PANTHER" id="PTHR21496">
    <property type="entry name" value="FERREDOXIN-RELATED"/>
    <property type="match status" value="1"/>
</dbReference>
<dbReference type="InterPro" id="IPR017941">
    <property type="entry name" value="Rieske_2Fe-2S"/>
</dbReference>
<accession>A0A5C5WAB6</accession>
<reference evidence="6 7" key="1">
    <citation type="submission" date="2019-02" db="EMBL/GenBank/DDBJ databases">
        <title>Deep-cultivation of Planctomycetes and their phenomic and genomic characterization uncovers novel biology.</title>
        <authorList>
            <person name="Wiegand S."/>
            <person name="Jogler M."/>
            <person name="Boedeker C."/>
            <person name="Pinto D."/>
            <person name="Vollmers J."/>
            <person name="Rivas-Marin E."/>
            <person name="Kohn T."/>
            <person name="Peeters S.H."/>
            <person name="Heuer A."/>
            <person name="Rast P."/>
            <person name="Oberbeckmann S."/>
            <person name="Bunk B."/>
            <person name="Jeske O."/>
            <person name="Meyerdierks A."/>
            <person name="Storesund J.E."/>
            <person name="Kallscheuer N."/>
            <person name="Luecker S."/>
            <person name="Lage O.M."/>
            <person name="Pohl T."/>
            <person name="Merkel B.J."/>
            <person name="Hornburger P."/>
            <person name="Mueller R.-W."/>
            <person name="Bruemmer F."/>
            <person name="Labrenz M."/>
            <person name="Spormann A.M."/>
            <person name="Op Den Camp H."/>
            <person name="Overmann J."/>
            <person name="Amann R."/>
            <person name="Jetten M.S.M."/>
            <person name="Mascher T."/>
            <person name="Medema M.H."/>
            <person name="Devos D.P."/>
            <person name="Kaster A.-K."/>
            <person name="Ovreas L."/>
            <person name="Rohde M."/>
            <person name="Galperin M.Y."/>
            <person name="Jogler C."/>
        </authorList>
    </citation>
    <scope>NUCLEOTIDE SEQUENCE [LARGE SCALE GENOMIC DNA]</scope>
    <source>
        <strain evidence="6 7">KOR42</strain>
    </source>
</reference>
<dbReference type="RefSeq" id="WP_146511592.1">
    <property type="nucleotide sequence ID" value="NZ_SIHI01000024.1"/>
</dbReference>